<dbReference type="EMBL" id="JAAQPF010000765">
    <property type="protein sequence ID" value="KAF5697157.1"/>
    <property type="molecule type" value="Genomic_DNA"/>
</dbReference>
<organism evidence="2 3">
    <name type="scientific">Fusarium globosum</name>
    <dbReference type="NCBI Taxonomy" id="78864"/>
    <lineage>
        <taxon>Eukaryota</taxon>
        <taxon>Fungi</taxon>
        <taxon>Dikarya</taxon>
        <taxon>Ascomycota</taxon>
        <taxon>Pezizomycotina</taxon>
        <taxon>Sordariomycetes</taxon>
        <taxon>Hypocreomycetidae</taxon>
        <taxon>Hypocreales</taxon>
        <taxon>Nectriaceae</taxon>
        <taxon>Fusarium</taxon>
        <taxon>Fusarium fujikuroi species complex</taxon>
    </lineage>
</organism>
<evidence type="ECO:0000313" key="3">
    <source>
        <dbReference type="Proteomes" id="UP000532311"/>
    </source>
</evidence>
<comment type="caution">
    <text evidence="2">The sequence shown here is derived from an EMBL/GenBank/DDBJ whole genome shotgun (WGS) entry which is preliminary data.</text>
</comment>
<protein>
    <submittedName>
        <fullName evidence="2">Uncharacterized protein</fullName>
    </submittedName>
</protein>
<sequence>MEPDDHESSSSSSSFASSFASSSDACCLPSPSSLKSTATSSRKVSPPELKPESPRTRPRPSRLPAALADFKDKSDAAGEVGAWTVLPLSNEDHTNYLEQIEATFRRFDYDPRKGYIAIRMPGLVHESFIREFDFRLRIQLKSLGLEHQNTITGDFINKIRSNGSADIELITTDSSNVPYAKRLTRSPDSSFVHKDAGLSGVVVEVAYSQDGKKLPGLARDYLLRSYGKIKAVIGFDLNRENKTSTVTVYKVLKTPSDNGRIKLGVEAVVHESTFHTAEKTPADGELTLLLHDFADDKRYEGVENLRVSIPYSELSTILDEAEERFPLIRIDSEEAKSVDLESTPSKPDEDLYPEELTEGQKPKRLATQQAVDEPAPNNDG</sequence>
<proteinExistence type="predicted"/>
<gene>
    <name evidence="2" type="ORF">FGLOB1_12956</name>
</gene>
<feature type="compositionally biased region" description="Low complexity" evidence="1">
    <location>
        <begin position="9"/>
        <end position="41"/>
    </location>
</feature>
<feature type="region of interest" description="Disordered" evidence="1">
    <location>
        <begin position="1"/>
        <end position="62"/>
    </location>
</feature>
<dbReference type="Proteomes" id="UP000532311">
    <property type="component" value="Unassembled WGS sequence"/>
</dbReference>
<keyword evidence="3" id="KW-1185">Reference proteome</keyword>
<reference evidence="2 3" key="1">
    <citation type="submission" date="2020-05" db="EMBL/GenBank/DDBJ databases">
        <title>Identification and distribution of gene clusters putatively required for synthesis of sphingolipid metabolism inhibitors in phylogenetically diverse species of the filamentous fungus Fusarium.</title>
        <authorList>
            <person name="Kim H.-S."/>
            <person name="Busman M."/>
            <person name="Brown D.W."/>
            <person name="Divon H."/>
            <person name="Uhlig S."/>
            <person name="Proctor R.H."/>
        </authorList>
    </citation>
    <scope>NUCLEOTIDE SEQUENCE [LARGE SCALE GENOMIC DNA]</scope>
    <source>
        <strain evidence="2 3">NRRL 26131</strain>
    </source>
</reference>
<evidence type="ECO:0000313" key="2">
    <source>
        <dbReference type="EMBL" id="KAF5697157.1"/>
    </source>
</evidence>
<accession>A0A8H5XPL3</accession>
<dbReference type="AlphaFoldDB" id="A0A8H5XPL3"/>
<feature type="region of interest" description="Disordered" evidence="1">
    <location>
        <begin position="333"/>
        <end position="380"/>
    </location>
</feature>
<name>A0A8H5XPL3_9HYPO</name>
<evidence type="ECO:0000256" key="1">
    <source>
        <dbReference type="SAM" id="MobiDB-lite"/>
    </source>
</evidence>